<evidence type="ECO:0000313" key="2">
    <source>
        <dbReference type="Proteomes" id="UP000275385"/>
    </source>
</evidence>
<evidence type="ECO:0000313" key="1">
    <source>
        <dbReference type="EMBL" id="RKU41938.1"/>
    </source>
</evidence>
<reference evidence="1 2" key="1">
    <citation type="submission" date="2018-08" db="EMBL/GenBank/DDBJ databases">
        <title>Draft genome of the lignicolous fungus Coniochaeta pulveracea.</title>
        <authorList>
            <person name="Borstlap C.J."/>
            <person name="De Witt R.N."/>
            <person name="Botha A."/>
            <person name="Volschenk H."/>
        </authorList>
    </citation>
    <scope>NUCLEOTIDE SEQUENCE [LARGE SCALE GENOMIC DNA]</scope>
    <source>
        <strain evidence="1 2">CAB683</strain>
    </source>
</reference>
<dbReference type="Proteomes" id="UP000275385">
    <property type="component" value="Unassembled WGS sequence"/>
</dbReference>
<proteinExistence type="predicted"/>
<gene>
    <name evidence="1" type="ORF">DL546_003414</name>
</gene>
<accession>A0A420Y233</accession>
<comment type="caution">
    <text evidence="1">The sequence shown here is derived from an EMBL/GenBank/DDBJ whole genome shotgun (WGS) entry which is preliminary data.</text>
</comment>
<sequence>MVKHAHEMRHFRKRMTAIIKKKSFSTTRGLILRSFSGSPRSSNHRCYKSSGESSQELFFMFKNMGGHLEIKTQHPKPNIWCKQTRSDYRIDVGVRCQFRDILNPTQYGAVVPIQALPIASQDELDIVSVNPRRPVNKGEGFSHVPGKRNQIKAKVQHLIQVQIEVAQCKIRGQRPARLPTFSKVDPSKAVVVERV</sequence>
<protein>
    <submittedName>
        <fullName evidence="1">Uncharacterized protein</fullName>
    </submittedName>
</protein>
<organism evidence="1 2">
    <name type="scientific">Coniochaeta pulveracea</name>
    <dbReference type="NCBI Taxonomy" id="177199"/>
    <lineage>
        <taxon>Eukaryota</taxon>
        <taxon>Fungi</taxon>
        <taxon>Dikarya</taxon>
        <taxon>Ascomycota</taxon>
        <taxon>Pezizomycotina</taxon>
        <taxon>Sordariomycetes</taxon>
        <taxon>Sordariomycetidae</taxon>
        <taxon>Coniochaetales</taxon>
        <taxon>Coniochaetaceae</taxon>
        <taxon>Coniochaeta</taxon>
    </lineage>
</organism>
<name>A0A420Y233_9PEZI</name>
<dbReference type="EMBL" id="QVQW01000065">
    <property type="protein sequence ID" value="RKU41938.1"/>
    <property type="molecule type" value="Genomic_DNA"/>
</dbReference>
<dbReference type="AlphaFoldDB" id="A0A420Y233"/>
<keyword evidence="2" id="KW-1185">Reference proteome</keyword>